<evidence type="ECO:0000313" key="2">
    <source>
        <dbReference type="EMBL" id="CDJ70288.1"/>
    </source>
</evidence>
<evidence type="ECO:0000313" key="3">
    <source>
        <dbReference type="Proteomes" id="UP000030754"/>
    </source>
</evidence>
<reference evidence="2" key="2">
    <citation type="submission" date="2013-10" db="EMBL/GenBank/DDBJ databases">
        <authorList>
            <person name="Aslett M."/>
        </authorList>
    </citation>
    <scope>NUCLEOTIDE SEQUENCE [LARGE SCALE GENOMIC DNA]</scope>
    <source>
        <strain evidence="2">Houghton</strain>
    </source>
</reference>
<dbReference type="RefSeq" id="XP_013438754.1">
    <property type="nucleotide sequence ID" value="XM_013583300.1"/>
</dbReference>
<dbReference type="VEuPathDB" id="ToxoDB:ENH_00081020"/>
<sequence>MALKRSLLQLLLLGAAAAVTLNPKPTLNPSKP</sequence>
<dbReference type="Proteomes" id="UP000030754">
    <property type="component" value="Unassembled WGS sequence"/>
</dbReference>
<feature type="signal peptide" evidence="1">
    <location>
        <begin position="1"/>
        <end position="18"/>
    </location>
</feature>
<proteinExistence type="predicted"/>
<protein>
    <recommendedName>
        <fullName evidence="4">SAG family member</fullName>
    </recommendedName>
</protein>
<feature type="chain" id="PRO_5004674229" description="SAG family member" evidence="1">
    <location>
        <begin position="19"/>
        <end position="32"/>
    </location>
</feature>
<evidence type="ECO:0000256" key="1">
    <source>
        <dbReference type="SAM" id="SignalP"/>
    </source>
</evidence>
<dbReference type="EMBL" id="HG725918">
    <property type="protein sequence ID" value="CDJ70288.1"/>
    <property type="molecule type" value="Genomic_DNA"/>
</dbReference>
<keyword evidence="3" id="KW-1185">Reference proteome</keyword>
<keyword evidence="1" id="KW-0732">Signal</keyword>
<accession>U6N1C1</accession>
<dbReference type="AlphaFoldDB" id="U6N1C1"/>
<name>U6N1C1_9EIME</name>
<organism evidence="2 3">
    <name type="scientific">Eimeria necatrix</name>
    <dbReference type="NCBI Taxonomy" id="51315"/>
    <lineage>
        <taxon>Eukaryota</taxon>
        <taxon>Sar</taxon>
        <taxon>Alveolata</taxon>
        <taxon>Apicomplexa</taxon>
        <taxon>Conoidasida</taxon>
        <taxon>Coccidia</taxon>
        <taxon>Eucoccidiorida</taxon>
        <taxon>Eimeriorina</taxon>
        <taxon>Eimeriidae</taxon>
        <taxon>Eimeria</taxon>
    </lineage>
</organism>
<reference evidence="2" key="1">
    <citation type="submission" date="2013-10" db="EMBL/GenBank/DDBJ databases">
        <title>Genomic analysis of the causative agents of coccidiosis in chickens.</title>
        <authorList>
            <person name="Reid A.J."/>
            <person name="Blake D."/>
            <person name="Billington K."/>
            <person name="Browne H."/>
            <person name="Dunn M."/>
            <person name="Hung S."/>
            <person name="Kawahara F."/>
            <person name="Miranda-Saavedra D."/>
            <person name="Mourier T."/>
            <person name="Nagra H."/>
            <person name="Otto T.D."/>
            <person name="Rawlings N."/>
            <person name="Sanchez A."/>
            <person name="Sanders M."/>
            <person name="Subramaniam C."/>
            <person name="Tay Y."/>
            <person name="Dear P."/>
            <person name="Doerig C."/>
            <person name="Gruber A."/>
            <person name="Parkinson J."/>
            <person name="Shirley M."/>
            <person name="Wan K.L."/>
            <person name="Berriman M."/>
            <person name="Tomley F."/>
            <person name="Pain A."/>
        </authorList>
    </citation>
    <scope>NUCLEOTIDE SEQUENCE [LARGE SCALE GENOMIC DNA]</scope>
    <source>
        <strain evidence="2">Houghton</strain>
    </source>
</reference>
<gene>
    <name evidence="2" type="ORF">ENH_00081020</name>
</gene>
<dbReference type="GeneID" id="25478231"/>
<evidence type="ECO:0008006" key="4">
    <source>
        <dbReference type="Google" id="ProtNLM"/>
    </source>
</evidence>